<evidence type="ECO:0000313" key="5">
    <source>
        <dbReference type="EMBL" id="MBG8554946.1"/>
    </source>
</evidence>
<feature type="domain" description="Tyr recombinase" evidence="4">
    <location>
        <begin position="216"/>
        <end position="403"/>
    </location>
</feature>
<dbReference type="PROSITE" id="PS51898">
    <property type="entry name" value="TYR_RECOMBINASE"/>
    <property type="match status" value="1"/>
</dbReference>
<protein>
    <submittedName>
        <fullName evidence="5">Site-specific integrase</fullName>
    </submittedName>
</protein>
<evidence type="ECO:0000313" key="6">
    <source>
        <dbReference type="Proteomes" id="UP000601099"/>
    </source>
</evidence>
<gene>
    <name evidence="5" type="ORF">I5L79_15425</name>
</gene>
<keyword evidence="6" id="KW-1185">Reference proteome</keyword>
<dbReference type="InterPro" id="IPR013762">
    <property type="entry name" value="Integrase-like_cat_sf"/>
</dbReference>
<keyword evidence="3" id="KW-0233">DNA recombination</keyword>
<reference evidence="5 6" key="1">
    <citation type="submission" date="2020-11" db="EMBL/GenBank/DDBJ databases">
        <title>Hymenobacter sp.</title>
        <authorList>
            <person name="Kim M.K."/>
        </authorList>
    </citation>
    <scope>NUCLEOTIDE SEQUENCE [LARGE SCALE GENOMIC DNA]</scope>
    <source>
        <strain evidence="5 6">BT594</strain>
    </source>
</reference>
<sequence length="416" mass="47333">MATVSFHLKEPKADRPTAIFALLTIDRRTRIKVYTGRSVHPRQWVAGEQKAQERGYPDNPALNTALAVKAKQIEDCYAAYLAEGLVPTAAQLKDAAAPKQQTETAASSTPTLTFWDYFAEWVELAHLRGKARSASVYDTTGRHLRGFEKKAKYAVGFETITPSFNDRFTAYLLTTAGLTDNTVAKQVMTLKRFMKWAAERGYHSSIGYERLTWKRQEPDIMTLTAEEVETLEALPLPENGYLDNARALFLLSCYTGLRYSDLVSIRPEHLRGQTLRLTTQKTRETVTIPLQARALPIVRRMIAGEIRAVSNQKLNDYLKELGERAGITEQIEVIRYRGGNRESTTLPKWQKLGCHTGRRTFVTLSLERGLRPELVMKITGHRDWKSFKRYVNITEQTVEREFARVYAMPSLLKIAQ</sequence>
<dbReference type="InterPro" id="IPR050090">
    <property type="entry name" value="Tyrosine_recombinase_XerCD"/>
</dbReference>
<evidence type="ECO:0000259" key="4">
    <source>
        <dbReference type="PROSITE" id="PS51898"/>
    </source>
</evidence>
<dbReference type="InterPro" id="IPR002104">
    <property type="entry name" value="Integrase_catalytic"/>
</dbReference>
<dbReference type="PANTHER" id="PTHR30349:SF64">
    <property type="entry name" value="PROPHAGE INTEGRASE INTD-RELATED"/>
    <property type="match status" value="1"/>
</dbReference>
<dbReference type="Pfam" id="PF00589">
    <property type="entry name" value="Phage_integrase"/>
    <property type="match status" value="1"/>
</dbReference>
<evidence type="ECO:0000256" key="1">
    <source>
        <dbReference type="ARBA" id="ARBA00008857"/>
    </source>
</evidence>
<proteinExistence type="inferred from homology"/>
<dbReference type="EMBL" id="JADWYK010000009">
    <property type="protein sequence ID" value="MBG8554946.1"/>
    <property type="molecule type" value="Genomic_DNA"/>
</dbReference>
<dbReference type="Gene3D" id="1.10.150.130">
    <property type="match status" value="1"/>
</dbReference>
<evidence type="ECO:0000256" key="2">
    <source>
        <dbReference type="ARBA" id="ARBA00023125"/>
    </source>
</evidence>
<dbReference type="Pfam" id="PF13102">
    <property type="entry name" value="Phage_int_SAM_5"/>
    <property type="match status" value="1"/>
</dbReference>
<dbReference type="InterPro" id="IPR011010">
    <property type="entry name" value="DNA_brk_join_enz"/>
</dbReference>
<dbReference type="SUPFAM" id="SSF56349">
    <property type="entry name" value="DNA breaking-rejoining enzymes"/>
    <property type="match status" value="1"/>
</dbReference>
<dbReference type="PANTHER" id="PTHR30349">
    <property type="entry name" value="PHAGE INTEGRASE-RELATED"/>
    <property type="match status" value="1"/>
</dbReference>
<comment type="similarity">
    <text evidence="1">Belongs to the 'phage' integrase family.</text>
</comment>
<name>A0ABS0L4E5_9BACT</name>
<dbReference type="InterPro" id="IPR010998">
    <property type="entry name" value="Integrase_recombinase_N"/>
</dbReference>
<dbReference type="InterPro" id="IPR025269">
    <property type="entry name" value="SAM-like_dom"/>
</dbReference>
<evidence type="ECO:0000256" key="3">
    <source>
        <dbReference type="ARBA" id="ARBA00023172"/>
    </source>
</evidence>
<accession>A0ABS0L4E5</accession>
<keyword evidence="2" id="KW-0238">DNA-binding</keyword>
<comment type="caution">
    <text evidence="5">The sequence shown here is derived from an EMBL/GenBank/DDBJ whole genome shotgun (WGS) entry which is preliminary data.</text>
</comment>
<organism evidence="5 6">
    <name type="scientific">Hymenobacter guriensis</name>
    <dbReference type="NCBI Taxonomy" id="2793065"/>
    <lineage>
        <taxon>Bacteria</taxon>
        <taxon>Pseudomonadati</taxon>
        <taxon>Bacteroidota</taxon>
        <taxon>Cytophagia</taxon>
        <taxon>Cytophagales</taxon>
        <taxon>Hymenobacteraceae</taxon>
        <taxon>Hymenobacter</taxon>
    </lineage>
</organism>
<dbReference type="Gene3D" id="1.10.443.10">
    <property type="entry name" value="Intergrase catalytic core"/>
    <property type="match status" value="1"/>
</dbReference>
<dbReference type="Proteomes" id="UP000601099">
    <property type="component" value="Unassembled WGS sequence"/>
</dbReference>
<dbReference type="CDD" id="cd01185">
    <property type="entry name" value="INTN1_C_like"/>
    <property type="match status" value="1"/>
</dbReference>